<dbReference type="AlphaFoldDB" id="A0A1M7G0D8"/>
<evidence type="ECO:0000313" key="4">
    <source>
        <dbReference type="EMBL" id="SHM09359.1"/>
    </source>
</evidence>
<name>A0A1M7G0D8_9FIRM</name>
<dbReference type="PANTHER" id="PTHR36194:SF1">
    <property type="entry name" value="S-LAYER-LIKE PROTEIN"/>
    <property type="match status" value="1"/>
</dbReference>
<dbReference type="EMBL" id="FRCP01000006">
    <property type="protein sequence ID" value="SHM09359.1"/>
    <property type="molecule type" value="Genomic_DNA"/>
</dbReference>
<keyword evidence="5" id="KW-1185">Reference proteome</keyword>
<evidence type="ECO:0000259" key="3">
    <source>
        <dbReference type="Pfam" id="PF08308"/>
    </source>
</evidence>
<protein>
    <submittedName>
        <fullName evidence="4">PEGA domain-containing protein</fullName>
    </submittedName>
</protein>
<feature type="domain" description="PEGA" evidence="3">
    <location>
        <begin position="294"/>
        <end position="348"/>
    </location>
</feature>
<evidence type="ECO:0000256" key="1">
    <source>
        <dbReference type="SAM" id="MobiDB-lite"/>
    </source>
</evidence>
<organism evidence="4 5">
    <name type="scientific">Anaerosporobacter mobilis DSM 15930</name>
    <dbReference type="NCBI Taxonomy" id="1120996"/>
    <lineage>
        <taxon>Bacteria</taxon>
        <taxon>Bacillati</taxon>
        <taxon>Bacillota</taxon>
        <taxon>Clostridia</taxon>
        <taxon>Lachnospirales</taxon>
        <taxon>Lachnospiraceae</taxon>
        <taxon>Anaerosporobacter</taxon>
    </lineage>
</organism>
<feature type="domain" description="PEGA" evidence="3">
    <location>
        <begin position="412"/>
        <end position="455"/>
    </location>
</feature>
<reference evidence="4 5" key="1">
    <citation type="submission" date="2016-11" db="EMBL/GenBank/DDBJ databases">
        <authorList>
            <person name="Jaros S."/>
            <person name="Januszkiewicz K."/>
            <person name="Wedrychowicz H."/>
        </authorList>
    </citation>
    <scope>NUCLEOTIDE SEQUENCE [LARGE SCALE GENOMIC DNA]</scope>
    <source>
        <strain evidence="4 5">DSM 15930</strain>
    </source>
</reference>
<dbReference type="Proteomes" id="UP000184038">
    <property type="component" value="Unassembled WGS sequence"/>
</dbReference>
<feature type="compositionally biased region" description="Acidic residues" evidence="1">
    <location>
        <begin position="353"/>
        <end position="362"/>
    </location>
</feature>
<feature type="compositionally biased region" description="Low complexity" evidence="1">
    <location>
        <begin position="363"/>
        <end position="385"/>
    </location>
</feature>
<dbReference type="RefSeq" id="WP_073282991.1">
    <property type="nucleotide sequence ID" value="NZ_FRCP01000006.1"/>
</dbReference>
<evidence type="ECO:0000313" key="5">
    <source>
        <dbReference type="Proteomes" id="UP000184038"/>
    </source>
</evidence>
<dbReference type="PANTHER" id="PTHR36194">
    <property type="entry name" value="S-LAYER-LIKE PROTEIN"/>
    <property type="match status" value="1"/>
</dbReference>
<sequence>MKHDKQGNDYDKYRKYIPFVILIAMVALVVSVITGEADTNGGHKTQINTVTAPGLSPQEPVTYDRQILGVVKSIDTDKKSITLYNIAENDELVLYYDGATSVKDKYDQEITMSQLTVGEMVDAYYLLNNNIVEITMSKDAWEYKKVSNLVINNDKKMLSISSRNYQFTENLIIASENELINLIDLSDKDELTLKGVGSKVYSIMVTKGHGYVRFSNYEDFIGGNLEIGNDNMIAISKDMLVVVREGDYKLTMENAGLTGSKLIRVLRDQELLVDMGEFRKEAPRVGKVEFTVLPNGADLYVDGKEVDYSEPFELKYGEHTVTVSLSGYEDYTGTITIDESSMQFFITLAEPTVTEEESDSDDSSSTNSNNNNSSNTNSSNSSNNDASLEEEVNNADTSKNSVDSDHKIYVQTPIGASVYWNGQLMGTAPVNFTKQVGSYTISLAADGYETVSYPVIIADDGDDIYLNFPNLTQK</sequence>
<keyword evidence="2" id="KW-1133">Transmembrane helix</keyword>
<gene>
    <name evidence="4" type="ORF">SAMN02746066_00732</name>
</gene>
<evidence type="ECO:0000256" key="2">
    <source>
        <dbReference type="SAM" id="Phobius"/>
    </source>
</evidence>
<keyword evidence="2" id="KW-0812">Transmembrane</keyword>
<accession>A0A1M7G0D8</accession>
<dbReference type="InterPro" id="IPR013229">
    <property type="entry name" value="PEGA"/>
</dbReference>
<feature type="region of interest" description="Disordered" evidence="1">
    <location>
        <begin position="352"/>
        <end position="401"/>
    </location>
</feature>
<dbReference type="Pfam" id="PF08308">
    <property type="entry name" value="PEGA"/>
    <property type="match status" value="2"/>
</dbReference>
<keyword evidence="2" id="KW-0472">Membrane</keyword>
<dbReference type="OrthoDB" id="9769893at2"/>
<dbReference type="STRING" id="1120996.SAMN02746066_00732"/>
<feature type="transmembrane region" description="Helical" evidence="2">
    <location>
        <begin position="16"/>
        <end position="35"/>
    </location>
</feature>
<proteinExistence type="predicted"/>